<comment type="similarity">
    <text evidence="2 9">Belongs to the universal ribosomal protein uS15 family.</text>
</comment>
<keyword evidence="4 9" id="KW-0689">Ribosomal protein</keyword>
<name>A0AA39KXX2_9HYME</name>
<dbReference type="EMBL" id="JAQQBS010000001">
    <property type="protein sequence ID" value="KAK0177805.1"/>
    <property type="molecule type" value="Genomic_DNA"/>
</dbReference>
<dbReference type="AlphaFoldDB" id="A0AA39KXX2"/>
<keyword evidence="6 9" id="KW-0687">Ribonucleoprotein</keyword>
<dbReference type="SMART" id="SM01387">
    <property type="entry name" value="Ribosomal_S15"/>
    <property type="match status" value="1"/>
</dbReference>
<protein>
    <recommendedName>
        <fullName evidence="7">Small ribosomal subunit protein uS15m</fullName>
    </recommendedName>
    <alternativeName>
        <fullName evidence="8">28S ribosomal protein S15, mitochondrial</fullName>
    </alternativeName>
</protein>
<reference evidence="10" key="2">
    <citation type="submission" date="2023-03" db="EMBL/GenBank/DDBJ databases">
        <authorList>
            <person name="Inwood S.N."/>
            <person name="Skelly J.G."/>
            <person name="Guhlin J."/>
            <person name="Harrop T.W.R."/>
            <person name="Goldson S.G."/>
            <person name="Dearden P.K."/>
        </authorList>
    </citation>
    <scope>NUCLEOTIDE SEQUENCE</scope>
    <source>
        <strain evidence="10">Irish</strain>
        <tissue evidence="10">Whole body</tissue>
    </source>
</reference>
<dbReference type="GO" id="GO:0003735">
    <property type="term" value="F:structural constituent of ribosome"/>
    <property type="evidence" value="ECO:0007669"/>
    <property type="project" value="InterPro"/>
</dbReference>
<evidence type="ECO:0000256" key="8">
    <source>
        <dbReference type="ARBA" id="ARBA00035528"/>
    </source>
</evidence>
<evidence type="ECO:0000256" key="1">
    <source>
        <dbReference type="ARBA" id="ARBA00004173"/>
    </source>
</evidence>
<reference evidence="10" key="1">
    <citation type="journal article" date="2023" name="bioRxiv">
        <title>Scaffold-level genome assemblies of two parasitoid biocontrol wasps reveal the parthenogenesis mechanism and an associated novel virus.</title>
        <authorList>
            <person name="Inwood S."/>
            <person name="Skelly J."/>
            <person name="Guhlin J."/>
            <person name="Harrop T."/>
            <person name="Goldson S."/>
            <person name="Dearden P."/>
        </authorList>
    </citation>
    <scope>NUCLEOTIDE SEQUENCE</scope>
    <source>
        <strain evidence="10">Irish</strain>
        <tissue evidence="10">Whole body</tissue>
    </source>
</reference>
<evidence type="ECO:0000256" key="6">
    <source>
        <dbReference type="ARBA" id="ARBA00023274"/>
    </source>
</evidence>
<dbReference type="Gene3D" id="1.10.287.10">
    <property type="entry name" value="S15/NS1, RNA-binding"/>
    <property type="match status" value="1"/>
</dbReference>
<dbReference type="Pfam" id="PF00312">
    <property type="entry name" value="Ribosomal_S15"/>
    <property type="match status" value="1"/>
</dbReference>
<evidence type="ECO:0000256" key="9">
    <source>
        <dbReference type="RuleBase" id="RU003919"/>
    </source>
</evidence>
<dbReference type="GO" id="GO:0003723">
    <property type="term" value="F:RNA binding"/>
    <property type="evidence" value="ECO:0007669"/>
    <property type="project" value="TreeGrafter"/>
</dbReference>
<evidence type="ECO:0000256" key="5">
    <source>
        <dbReference type="ARBA" id="ARBA00023128"/>
    </source>
</evidence>
<dbReference type="InterPro" id="IPR009068">
    <property type="entry name" value="uS15_NS1_RNA-bd_sf"/>
</dbReference>
<keyword evidence="3" id="KW-0809">Transit peptide</keyword>
<organism evidence="10 11">
    <name type="scientific">Microctonus aethiopoides</name>
    <dbReference type="NCBI Taxonomy" id="144406"/>
    <lineage>
        <taxon>Eukaryota</taxon>
        <taxon>Metazoa</taxon>
        <taxon>Ecdysozoa</taxon>
        <taxon>Arthropoda</taxon>
        <taxon>Hexapoda</taxon>
        <taxon>Insecta</taxon>
        <taxon>Pterygota</taxon>
        <taxon>Neoptera</taxon>
        <taxon>Endopterygota</taxon>
        <taxon>Hymenoptera</taxon>
        <taxon>Apocrita</taxon>
        <taxon>Ichneumonoidea</taxon>
        <taxon>Braconidae</taxon>
        <taxon>Euphorinae</taxon>
        <taxon>Microctonus</taxon>
    </lineage>
</organism>
<sequence length="270" mass="31941">MNALINNLRNTTFFINSILKNNGMSVARGFKSDLKIKWIKPPKISPISPQKSGDGGINFDLKENELLPMYKECKELEDADELVKKMFTFEFQHISHSTQRKKDIAADLVKQHQFDTDSFEVSLAKRTAQILCLQEYMKKHPRNGRFKHILKESIDRRKKLLSKLRKWDYKKFEWLLERLNLTFKPFVPFDQVRIERKASLRKLTAKHCEKLKQDKLDAYRAQLEDEKKTFFKEKLEQLQFIRNEEIACGVSPTVTEEEIEIARKQAAQYQ</sequence>
<accession>A0AA39KXX2</accession>
<evidence type="ECO:0000256" key="7">
    <source>
        <dbReference type="ARBA" id="ARBA00035249"/>
    </source>
</evidence>
<dbReference type="InterPro" id="IPR000589">
    <property type="entry name" value="Ribosomal_uS15"/>
</dbReference>
<evidence type="ECO:0000313" key="10">
    <source>
        <dbReference type="EMBL" id="KAK0177805.1"/>
    </source>
</evidence>
<dbReference type="SUPFAM" id="SSF47060">
    <property type="entry name" value="S15/NS1 RNA-binding domain"/>
    <property type="match status" value="1"/>
</dbReference>
<evidence type="ECO:0000256" key="4">
    <source>
        <dbReference type="ARBA" id="ARBA00022980"/>
    </source>
</evidence>
<keyword evidence="11" id="KW-1185">Reference proteome</keyword>
<evidence type="ECO:0000256" key="3">
    <source>
        <dbReference type="ARBA" id="ARBA00022946"/>
    </source>
</evidence>
<evidence type="ECO:0000256" key="2">
    <source>
        <dbReference type="ARBA" id="ARBA00008434"/>
    </source>
</evidence>
<dbReference type="GO" id="GO:0005763">
    <property type="term" value="C:mitochondrial small ribosomal subunit"/>
    <property type="evidence" value="ECO:0007669"/>
    <property type="project" value="TreeGrafter"/>
</dbReference>
<comment type="caution">
    <text evidence="10">The sequence shown here is derived from an EMBL/GenBank/DDBJ whole genome shotgun (WGS) entry which is preliminary data.</text>
</comment>
<proteinExistence type="inferred from homology"/>
<evidence type="ECO:0000313" key="11">
    <source>
        <dbReference type="Proteomes" id="UP001168990"/>
    </source>
</evidence>
<comment type="subcellular location">
    <subcellularLocation>
        <location evidence="1">Mitochondrion</location>
    </subcellularLocation>
</comment>
<dbReference type="PANTHER" id="PTHR46685:SF1">
    <property type="entry name" value="SMALL RIBOSOMAL SUBUNIT PROTEIN US15M"/>
    <property type="match status" value="1"/>
</dbReference>
<dbReference type="Proteomes" id="UP001168990">
    <property type="component" value="Unassembled WGS sequence"/>
</dbReference>
<dbReference type="PANTHER" id="PTHR46685">
    <property type="entry name" value="28S RIBOSOMAL PROTEIN S15, MITOCHONDRIAL"/>
    <property type="match status" value="1"/>
</dbReference>
<keyword evidence="5" id="KW-0496">Mitochondrion</keyword>
<dbReference type="GO" id="GO:0032543">
    <property type="term" value="P:mitochondrial translation"/>
    <property type="evidence" value="ECO:0007669"/>
    <property type="project" value="TreeGrafter"/>
</dbReference>
<gene>
    <name evidence="10" type="ORF">PV328_001815</name>
</gene>
<dbReference type="InterPro" id="IPR052137">
    <property type="entry name" value="uS15_ribosomal"/>
</dbReference>